<sequence>MNSHSEINHDLIEALQSTGMLIRLNTSSFGTQATDREKSREVTDNAQASSDAARVVVNRLPGKAKLYHAKLTKTQSLARQIINDMTTPWDESGWRLLLTTRFDELARSLSLVKKDFDAGLTALSANADEVISDAKAALGDLGANVRMPTKEDMINSYSMKTDIVPIPDGAQFRNLPPSTKTLLQHRLDKQIEAAYQRGVESIMERVKPMMTSVVERLDAYDGRLAAQAQGEEVGRTGAFRDTLVYNIAPVAELVGSLAAVTKDARLTELHTKLTQIVQHKPDEIRADDAARQHVKQNAHDALALFDEWDLSRLSA</sequence>
<proteinExistence type="predicted"/>
<gene>
    <name evidence="1" type="ORF">UFOVP470_44</name>
</gene>
<organism evidence="1">
    <name type="scientific">uncultured Caudovirales phage</name>
    <dbReference type="NCBI Taxonomy" id="2100421"/>
    <lineage>
        <taxon>Viruses</taxon>
        <taxon>Duplodnaviria</taxon>
        <taxon>Heunggongvirae</taxon>
        <taxon>Uroviricota</taxon>
        <taxon>Caudoviricetes</taxon>
        <taxon>Peduoviridae</taxon>
        <taxon>Maltschvirus</taxon>
        <taxon>Maltschvirus maltsch</taxon>
    </lineage>
</organism>
<evidence type="ECO:0000313" key="1">
    <source>
        <dbReference type="EMBL" id="CAB4144594.1"/>
    </source>
</evidence>
<reference evidence="1" key="1">
    <citation type="submission" date="2020-04" db="EMBL/GenBank/DDBJ databases">
        <authorList>
            <person name="Chiriac C."/>
            <person name="Salcher M."/>
            <person name="Ghai R."/>
            <person name="Kavagutti S V."/>
        </authorList>
    </citation>
    <scope>NUCLEOTIDE SEQUENCE</scope>
</reference>
<protein>
    <submittedName>
        <fullName evidence="1">Uncharacterized protein</fullName>
    </submittedName>
</protein>
<name>A0A6J5MDD2_9CAUD</name>
<accession>A0A6J5MDD2</accession>
<dbReference type="EMBL" id="LR796429">
    <property type="protein sequence ID" value="CAB4144594.1"/>
    <property type="molecule type" value="Genomic_DNA"/>
</dbReference>